<dbReference type="CDD" id="cd06225">
    <property type="entry name" value="HAMP"/>
    <property type="match status" value="1"/>
</dbReference>
<dbReference type="InterPro" id="IPR003594">
    <property type="entry name" value="HATPase_dom"/>
</dbReference>
<dbReference type="SMART" id="SM00388">
    <property type="entry name" value="HisKA"/>
    <property type="match status" value="1"/>
</dbReference>
<evidence type="ECO:0000256" key="12">
    <source>
        <dbReference type="SAM" id="Phobius"/>
    </source>
</evidence>
<evidence type="ECO:0000313" key="15">
    <source>
        <dbReference type="EMBL" id="KRM37959.1"/>
    </source>
</evidence>
<dbReference type="Gene3D" id="6.10.340.10">
    <property type="match status" value="1"/>
</dbReference>
<dbReference type="SUPFAM" id="SSF47384">
    <property type="entry name" value="Homodimeric domain of signal transducing histidine kinase"/>
    <property type="match status" value="1"/>
</dbReference>
<keyword evidence="6" id="KW-0808">Transferase</keyword>
<evidence type="ECO:0000256" key="6">
    <source>
        <dbReference type="ARBA" id="ARBA00022679"/>
    </source>
</evidence>
<dbReference type="PANTHER" id="PTHR45528">
    <property type="entry name" value="SENSOR HISTIDINE KINASE CPXA"/>
    <property type="match status" value="1"/>
</dbReference>
<keyword evidence="8 15" id="KW-0418">Kinase</keyword>
<dbReference type="PATRIC" id="fig|1423754.3.peg.1578"/>
<dbReference type="CDD" id="cd00082">
    <property type="entry name" value="HisKA"/>
    <property type="match status" value="1"/>
</dbReference>
<dbReference type="SMART" id="SM00387">
    <property type="entry name" value="HATPase_c"/>
    <property type="match status" value="1"/>
</dbReference>
<keyword evidence="10" id="KW-0902">Two-component regulatory system</keyword>
<dbReference type="FunFam" id="1.10.287.130:FF:000001">
    <property type="entry name" value="Two-component sensor histidine kinase"/>
    <property type="match status" value="1"/>
</dbReference>
<dbReference type="SMART" id="SM00304">
    <property type="entry name" value="HAMP"/>
    <property type="match status" value="1"/>
</dbReference>
<dbReference type="Pfam" id="PF02518">
    <property type="entry name" value="HATPase_c"/>
    <property type="match status" value="1"/>
</dbReference>
<keyword evidence="16" id="KW-1185">Reference proteome</keyword>
<feature type="transmembrane region" description="Helical" evidence="12">
    <location>
        <begin position="198"/>
        <end position="221"/>
    </location>
</feature>
<keyword evidence="7 12" id="KW-0812">Transmembrane</keyword>
<keyword evidence="5" id="KW-0597">Phosphoprotein</keyword>
<comment type="caution">
    <text evidence="15">The sequence shown here is derived from an EMBL/GenBank/DDBJ whole genome shotgun (WGS) entry which is preliminary data.</text>
</comment>
<evidence type="ECO:0000313" key="16">
    <source>
        <dbReference type="Proteomes" id="UP000051223"/>
    </source>
</evidence>
<comment type="subcellular location">
    <subcellularLocation>
        <location evidence="2">Membrane</location>
        <topology evidence="2">Multi-pass membrane protein</topology>
    </subcellularLocation>
</comment>
<feature type="domain" description="Histidine kinase" evidence="13">
    <location>
        <begin position="284"/>
        <end position="502"/>
    </location>
</feature>
<dbReference type="PANTHER" id="PTHR45528:SF12">
    <property type="entry name" value="SENSOR HISTIDINE KINASE ARSS"/>
    <property type="match status" value="1"/>
</dbReference>
<dbReference type="InterPro" id="IPR036890">
    <property type="entry name" value="HATPase_C_sf"/>
</dbReference>
<keyword evidence="11 12" id="KW-0472">Membrane</keyword>
<dbReference type="AlphaFoldDB" id="A0A0R1Y6B7"/>
<dbReference type="InterPro" id="IPR050398">
    <property type="entry name" value="HssS/ArlS-like"/>
</dbReference>
<dbReference type="Pfam" id="PF00672">
    <property type="entry name" value="HAMP"/>
    <property type="match status" value="1"/>
</dbReference>
<dbReference type="InterPro" id="IPR003661">
    <property type="entry name" value="HisK_dim/P_dom"/>
</dbReference>
<proteinExistence type="predicted"/>
<dbReference type="InterPro" id="IPR036097">
    <property type="entry name" value="HisK_dim/P_sf"/>
</dbReference>
<evidence type="ECO:0000259" key="13">
    <source>
        <dbReference type="PROSITE" id="PS50109"/>
    </source>
</evidence>
<evidence type="ECO:0000256" key="4">
    <source>
        <dbReference type="ARBA" id="ARBA00015735"/>
    </source>
</evidence>
<sequence length="523" mass="59266">MTSSSQAKKKKKEAKHSSLIVRWVSIVSLTIVVSFVIFSVIIYSTVSQQTLNQQEETSNRVIVTLNRQLSPISEKLQISNVVPALSPSTRRLLKGGPNIKDENDANNAFSDDLISSISNPDISVAVYNKHDEVVFTNGNNTPEYHAFKGDYHTEKLQTDDGTVLKSYQKIVSSTTNKVIGYIIVTNRMTYYNHLMSNLLRWMIIISVVAIIIFILIAFIVVRDVVNPIKEMSKVAREVNDDPNSNVRIRDFDRNDELGDLAVSFNKMLDRMQRYIDQQKQFVGDVSHELRTPVAVIEGHLNMLERWGKDDPEILDESIKASLQEADRMKHLIQEMLDLTRAEQIDVQYPNAITRAADVLKRVTSDMAMVHKDFNVQLDIDDLPEDTMIQIYQGHLEQILVILIDNGIKYSTDRKQINVSADVTEDQMHIIVQDFGEGISEEDQAKIFNRFYRVDKARTREKGGNGLGLSIAQKLVESYRGEISVESVLGQGSQFKVVFPVLSSKDVERLEGKNDLSDDSDNLK</sequence>
<accession>A0A0R1Y6B7</accession>
<comment type="catalytic activity">
    <reaction evidence="1">
        <text>ATP + protein L-histidine = ADP + protein N-phospho-L-histidine.</text>
        <dbReference type="EC" id="2.7.13.3"/>
    </reaction>
</comment>
<dbReference type="eggNOG" id="COG5002">
    <property type="taxonomic scope" value="Bacteria"/>
</dbReference>
<keyword evidence="9 12" id="KW-1133">Transmembrane helix</keyword>
<evidence type="ECO:0000256" key="10">
    <source>
        <dbReference type="ARBA" id="ARBA00023012"/>
    </source>
</evidence>
<dbReference type="InterPro" id="IPR005467">
    <property type="entry name" value="His_kinase_dom"/>
</dbReference>
<dbReference type="Proteomes" id="UP000051223">
    <property type="component" value="Unassembled WGS sequence"/>
</dbReference>
<dbReference type="GO" id="GO:0016020">
    <property type="term" value="C:membrane"/>
    <property type="evidence" value="ECO:0007669"/>
    <property type="project" value="UniProtKB-SubCell"/>
</dbReference>
<organism evidence="15 16">
    <name type="scientific">Lactobacillus hamsteri DSM 5661 = JCM 6256</name>
    <dbReference type="NCBI Taxonomy" id="1423754"/>
    <lineage>
        <taxon>Bacteria</taxon>
        <taxon>Bacillati</taxon>
        <taxon>Bacillota</taxon>
        <taxon>Bacilli</taxon>
        <taxon>Lactobacillales</taxon>
        <taxon>Lactobacillaceae</taxon>
        <taxon>Lactobacillus</taxon>
    </lineage>
</organism>
<dbReference type="FunFam" id="3.30.565.10:FF:000006">
    <property type="entry name" value="Sensor histidine kinase WalK"/>
    <property type="match status" value="1"/>
</dbReference>
<evidence type="ECO:0000259" key="14">
    <source>
        <dbReference type="PROSITE" id="PS50885"/>
    </source>
</evidence>
<dbReference type="Gene3D" id="3.30.565.10">
    <property type="entry name" value="Histidine kinase-like ATPase, C-terminal domain"/>
    <property type="match status" value="1"/>
</dbReference>
<dbReference type="InterPro" id="IPR003660">
    <property type="entry name" value="HAMP_dom"/>
</dbReference>
<protein>
    <recommendedName>
        <fullName evidence="4">Signal transduction histidine-protein kinase ArlS</fullName>
        <ecNumber evidence="3">2.7.13.3</ecNumber>
    </recommendedName>
</protein>
<gene>
    <name evidence="15" type="ORF">FC39_GL001533</name>
</gene>
<dbReference type="PRINTS" id="PR00344">
    <property type="entry name" value="BCTRLSENSOR"/>
</dbReference>
<evidence type="ECO:0000256" key="3">
    <source>
        <dbReference type="ARBA" id="ARBA00012438"/>
    </source>
</evidence>
<dbReference type="PROSITE" id="PS50109">
    <property type="entry name" value="HIS_KIN"/>
    <property type="match status" value="1"/>
</dbReference>
<feature type="transmembrane region" description="Helical" evidence="12">
    <location>
        <begin position="20"/>
        <end position="43"/>
    </location>
</feature>
<dbReference type="Pfam" id="PF18719">
    <property type="entry name" value="ArlS_N"/>
    <property type="match status" value="1"/>
</dbReference>
<feature type="domain" description="HAMP" evidence="14">
    <location>
        <begin position="222"/>
        <end position="276"/>
    </location>
</feature>
<dbReference type="InterPro" id="IPR041610">
    <property type="entry name" value="ArlS_N"/>
</dbReference>
<evidence type="ECO:0000256" key="5">
    <source>
        <dbReference type="ARBA" id="ARBA00022553"/>
    </source>
</evidence>
<dbReference type="STRING" id="1423754.FC39_GL001533"/>
<dbReference type="EC" id="2.7.13.3" evidence="3"/>
<name>A0A0R1Y6B7_9LACO</name>
<evidence type="ECO:0000256" key="1">
    <source>
        <dbReference type="ARBA" id="ARBA00000085"/>
    </source>
</evidence>
<evidence type="ECO:0000256" key="2">
    <source>
        <dbReference type="ARBA" id="ARBA00004141"/>
    </source>
</evidence>
<evidence type="ECO:0000256" key="11">
    <source>
        <dbReference type="ARBA" id="ARBA00023136"/>
    </source>
</evidence>
<dbReference type="Gene3D" id="1.10.287.130">
    <property type="match status" value="1"/>
</dbReference>
<dbReference type="Pfam" id="PF00512">
    <property type="entry name" value="HisKA"/>
    <property type="match status" value="1"/>
</dbReference>
<evidence type="ECO:0000256" key="8">
    <source>
        <dbReference type="ARBA" id="ARBA00022777"/>
    </source>
</evidence>
<dbReference type="SUPFAM" id="SSF158472">
    <property type="entry name" value="HAMP domain-like"/>
    <property type="match status" value="1"/>
</dbReference>
<dbReference type="SUPFAM" id="SSF55874">
    <property type="entry name" value="ATPase domain of HSP90 chaperone/DNA topoisomerase II/histidine kinase"/>
    <property type="match status" value="1"/>
</dbReference>
<dbReference type="InterPro" id="IPR004358">
    <property type="entry name" value="Sig_transdc_His_kin-like_C"/>
</dbReference>
<dbReference type="PROSITE" id="PS50885">
    <property type="entry name" value="HAMP"/>
    <property type="match status" value="1"/>
</dbReference>
<evidence type="ECO:0000256" key="9">
    <source>
        <dbReference type="ARBA" id="ARBA00022989"/>
    </source>
</evidence>
<reference evidence="15 16" key="1">
    <citation type="journal article" date="2015" name="Genome Announc.">
        <title>Expanding the biotechnology potential of lactobacilli through comparative genomics of 213 strains and associated genera.</title>
        <authorList>
            <person name="Sun Z."/>
            <person name="Harris H.M."/>
            <person name="McCann A."/>
            <person name="Guo C."/>
            <person name="Argimon S."/>
            <person name="Zhang W."/>
            <person name="Yang X."/>
            <person name="Jeffery I.B."/>
            <person name="Cooney J.C."/>
            <person name="Kagawa T.F."/>
            <person name="Liu W."/>
            <person name="Song Y."/>
            <person name="Salvetti E."/>
            <person name="Wrobel A."/>
            <person name="Rasinkangas P."/>
            <person name="Parkhill J."/>
            <person name="Rea M.C."/>
            <person name="O'Sullivan O."/>
            <person name="Ritari J."/>
            <person name="Douillard F.P."/>
            <person name="Paul Ross R."/>
            <person name="Yang R."/>
            <person name="Briner A.E."/>
            <person name="Felis G.E."/>
            <person name="de Vos W.M."/>
            <person name="Barrangou R."/>
            <person name="Klaenhammer T.R."/>
            <person name="Caufield P.W."/>
            <person name="Cui Y."/>
            <person name="Zhang H."/>
            <person name="O'Toole P.W."/>
        </authorList>
    </citation>
    <scope>NUCLEOTIDE SEQUENCE [LARGE SCALE GENOMIC DNA]</scope>
    <source>
        <strain evidence="15 16">DSM 5661</strain>
    </source>
</reference>
<dbReference type="EMBL" id="AZGI01000059">
    <property type="protein sequence ID" value="KRM37959.1"/>
    <property type="molecule type" value="Genomic_DNA"/>
</dbReference>
<dbReference type="GO" id="GO:0000155">
    <property type="term" value="F:phosphorelay sensor kinase activity"/>
    <property type="evidence" value="ECO:0007669"/>
    <property type="project" value="InterPro"/>
</dbReference>
<evidence type="ECO:0000256" key="7">
    <source>
        <dbReference type="ARBA" id="ARBA00022692"/>
    </source>
</evidence>